<evidence type="ECO:0000256" key="1">
    <source>
        <dbReference type="SAM" id="SignalP"/>
    </source>
</evidence>
<dbReference type="EMBL" id="JBBGZH010000001">
    <property type="protein sequence ID" value="MEJ5019432.1"/>
    <property type="molecule type" value="Genomic_DNA"/>
</dbReference>
<reference evidence="4 5" key="1">
    <citation type="submission" date="2023-12" db="EMBL/GenBank/DDBJ databases">
        <title>Gut-associated functions are favored during microbiome assembly across C. elegans life.</title>
        <authorList>
            <person name="Zimmermann J."/>
        </authorList>
    </citation>
    <scope>NUCLEOTIDE SEQUENCE [LARGE SCALE GENOMIC DNA]</scope>
    <source>
        <strain evidence="4 5">MYb71</strain>
    </source>
</reference>
<dbReference type="Gene3D" id="2.60.120.600">
    <property type="entry name" value="Domain of unknown function DUF1214, C-terminal domain"/>
    <property type="match status" value="1"/>
</dbReference>
<organism evidence="4 5">
    <name type="scientific">Ochrobactrum vermis</name>
    <dbReference type="NCBI Taxonomy" id="1827297"/>
    <lineage>
        <taxon>Bacteria</taxon>
        <taxon>Pseudomonadati</taxon>
        <taxon>Pseudomonadota</taxon>
        <taxon>Alphaproteobacteria</taxon>
        <taxon>Hyphomicrobiales</taxon>
        <taxon>Brucellaceae</taxon>
        <taxon>Brucella/Ochrobactrum group</taxon>
        <taxon>Ochrobactrum</taxon>
    </lineage>
</organism>
<dbReference type="Proteomes" id="UP001375812">
    <property type="component" value="Unassembled WGS sequence"/>
</dbReference>
<feature type="domain" description="DUF1254" evidence="3">
    <location>
        <begin position="104"/>
        <end position="223"/>
    </location>
</feature>
<dbReference type="PANTHER" id="PTHR36509">
    <property type="entry name" value="BLL3101 PROTEIN"/>
    <property type="match status" value="1"/>
</dbReference>
<dbReference type="InterPro" id="IPR037050">
    <property type="entry name" value="DUF1254_sf"/>
</dbReference>
<dbReference type="Gene3D" id="1.10.3360.10">
    <property type="entry name" value="VPA0735-like domain"/>
    <property type="match status" value="1"/>
</dbReference>
<gene>
    <name evidence="4" type="ORF">WH297_06725</name>
</gene>
<evidence type="ECO:0000259" key="2">
    <source>
        <dbReference type="Pfam" id="PF06742"/>
    </source>
</evidence>
<dbReference type="InterPro" id="IPR037049">
    <property type="entry name" value="DUF1214_C_sf"/>
</dbReference>
<dbReference type="Pfam" id="PF06863">
    <property type="entry name" value="DUF1254"/>
    <property type="match status" value="1"/>
</dbReference>
<protein>
    <submittedName>
        <fullName evidence="4">DUF1254 domain-containing protein</fullName>
    </submittedName>
</protein>
<dbReference type="RefSeq" id="WP_105541915.1">
    <property type="nucleotide sequence ID" value="NZ_JBBGZH010000001.1"/>
</dbReference>
<dbReference type="SUPFAM" id="SSF160935">
    <property type="entry name" value="VPA0735-like"/>
    <property type="match status" value="1"/>
</dbReference>
<keyword evidence="5" id="KW-1185">Reference proteome</keyword>
<dbReference type="InterPro" id="IPR010621">
    <property type="entry name" value="DUF1214"/>
</dbReference>
<dbReference type="Pfam" id="PF06742">
    <property type="entry name" value="DUF1214"/>
    <property type="match status" value="1"/>
</dbReference>
<feature type="chain" id="PRO_5046473668" evidence="1">
    <location>
        <begin position="23"/>
        <end position="539"/>
    </location>
</feature>
<proteinExistence type="predicted"/>
<dbReference type="InterPro" id="IPR010679">
    <property type="entry name" value="DUF1254"/>
</dbReference>
<accession>A0ABU8PB01</accession>
<feature type="signal peptide" evidence="1">
    <location>
        <begin position="1"/>
        <end position="22"/>
    </location>
</feature>
<comment type="caution">
    <text evidence="4">The sequence shown here is derived from an EMBL/GenBank/DDBJ whole genome shotgun (WGS) entry which is preliminary data.</text>
</comment>
<sequence>MKRYTLALASVVLALHPHIAFATDQTPVPPAITTPEEVKTQAGTFHFPKGIPDQKTAAHIYNQLDLSRGVSVYLNALPAVSVQAIHNGFRGAGINDGDVVIFSKLMDSRSLFLTANADTVYFWTFLDLSKGPVVVEAPRDVLAIVDDAWFRWVMDIGTPGPDRGLGGKYILVPPGYDGPLPEGGYFVAHSKTNTVQLLGRAFLENNDPAPAVDRIKSELKIYPYSLGGYGSSIGSFLNGTGPLGKFAKPATPRFVEGSGLAINTIPPNDHTFYELLDKVIQEEPVTALDPEIAGQIEAIGIAKGKPFAPDDRMKKILAEAVAQANATARVLSVRPREAEGFRYYEDSDSLWTNQLFAGGYEFLTPPPEITKDGVKPAVSNGARKLDSRASMFYVATGITPAMVMRLPKIGSQYLGTFFDAQKQPLDGSKTYKITLPADIPAEKFWSLTVYDVQTRSMLQTEQLFPRAGSQNFPTPAAEANADGSTTIHFAPQKPDGVKEGNWIQTDPKRSWWLMLRLYSPLQTFFDKSWRPGEIEEVKG</sequence>
<dbReference type="Gene3D" id="2.60.40.1610">
    <property type="entry name" value="Domain of unknown function DUF1254"/>
    <property type="match status" value="1"/>
</dbReference>
<evidence type="ECO:0000259" key="3">
    <source>
        <dbReference type="Pfam" id="PF06863"/>
    </source>
</evidence>
<evidence type="ECO:0000313" key="4">
    <source>
        <dbReference type="EMBL" id="MEJ5019432.1"/>
    </source>
</evidence>
<keyword evidence="1" id="KW-0732">Signal</keyword>
<name>A0ABU8PB01_9HYPH</name>
<evidence type="ECO:0000313" key="5">
    <source>
        <dbReference type="Proteomes" id="UP001375812"/>
    </source>
</evidence>
<dbReference type="PANTHER" id="PTHR36509:SF3">
    <property type="entry name" value="SIGNAL PEPTIDE PROTEIN"/>
    <property type="match status" value="1"/>
</dbReference>
<feature type="domain" description="DUF1214" evidence="2">
    <location>
        <begin position="411"/>
        <end position="521"/>
    </location>
</feature>